<evidence type="ECO:0000256" key="1">
    <source>
        <dbReference type="SAM" id="Coils"/>
    </source>
</evidence>
<protein>
    <submittedName>
        <fullName evidence="2">Uncharacterized protein</fullName>
    </submittedName>
</protein>
<gene>
    <name evidence="2" type="ORF">DDK22_07290</name>
</gene>
<reference evidence="2 3" key="1">
    <citation type="submission" date="2018-04" db="EMBL/GenBank/DDBJ databases">
        <title>Cupriavidus necator CR12 genome sequencing and assembly.</title>
        <authorList>
            <person name="Ben Fekih I."/>
            <person name="Mazhar H.S."/>
            <person name="Bello S.K."/>
            <person name="Rensing C."/>
        </authorList>
    </citation>
    <scope>NUCLEOTIDE SEQUENCE [LARGE SCALE GENOMIC DNA]</scope>
    <source>
        <strain evidence="2 3">CR12</strain>
    </source>
</reference>
<keyword evidence="1" id="KW-0175">Coiled coil</keyword>
<proteinExistence type="predicted"/>
<evidence type="ECO:0000313" key="3">
    <source>
        <dbReference type="Proteomes" id="UP000253501"/>
    </source>
</evidence>
<accession>A0A367PPT4</accession>
<comment type="caution">
    <text evidence="2">The sequence shown here is derived from an EMBL/GenBank/DDBJ whole genome shotgun (WGS) entry which is preliminary data.</text>
</comment>
<dbReference type="AlphaFoldDB" id="A0A367PPT4"/>
<evidence type="ECO:0000313" key="2">
    <source>
        <dbReference type="EMBL" id="RCJ09046.1"/>
    </source>
</evidence>
<feature type="coiled-coil region" evidence="1">
    <location>
        <begin position="1"/>
        <end position="34"/>
    </location>
</feature>
<dbReference type="Proteomes" id="UP000253501">
    <property type="component" value="Unassembled WGS sequence"/>
</dbReference>
<name>A0A367PPT4_CUPNE</name>
<sequence>MEQMRRSVETAEQQRQIQQQLAFQRQMLQEQRQQEALQQGLNALGQMGQQMQNSNQQMQQYFMSRPVPQVESLAPPRGNRISCLNVGQVTRCQ</sequence>
<dbReference type="EMBL" id="QDHA01000016">
    <property type="protein sequence ID" value="RCJ09046.1"/>
    <property type="molecule type" value="Genomic_DNA"/>
</dbReference>
<organism evidence="2 3">
    <name type="scientific">Cupriavidus necator</name>
    <name type="common">Alcaligenes eutrophus</name>
    <name type="synonym">Ralstonia eutropha</name>
    <dbReference type="NCBI Taxonomy" id="106590"/>
    <lineage>
        <taxon>Bacteria</taxon>
        <taxon>Pseudomonadati</taxon>
        <taxon>Pseudomonadota</taxon>
        <taxon>Betaproteobacteria</taxon>
        <taxon>Burkholderiales</taxon>
        <taxon>Burkholderiaceae</taxon>
        <taxon>Cupriavidus</taxon>
    </lineage>
</organism>